<dbReference type="EMBL" id="JYPD01000026">
    <property type="protein sequence ID" value="KXK08096.1"/>
    <property type="molecule type" value="Genomic_DNA"/>
</dbReference>
<dbReference type="Proteomes" id="UP000070449">
    <property type="component" value="Unassembled WGS sequence"/>
</dbReference>
<evidence type="ECO:0000313" key="3">
    <source>
        <dbReference type="Proteomes" id="UP000070449"/>
    </source>
</evidence>
<dbReference type="InterPro" id="IPR038330">
    <property type="entry name" value="TspO/MBR-related_sf"/>
</dbReference>
<evidence type="ECO:0000313" key="2">
    <source>
        <dbReference type="EMBL" id="KXK08096.1"/>
    </source>
</evidence>
<proteinExistence type="predicted"/>
<dbReference type="PANTHER" id="PTHR33802:SF1">
    <property type="entry name" value="XK-RELATED PROTEIN"/>
    <property type="match status" value="1"/>
</dbReference>
<organism evidence="2 3">
    <name type="scientific">candidate division WS6 bacterium OLB21</name>
    <dbReference type="NCBI Taxonomy" id="1617427"/>
    <lineage>
        <taxon>Bacteria</taxon>
        <taxon>Candidatus Dojkabacteria</taxon>
    </lineage>
</organism>
<dbReference type="Gene3D" id="1.20.1260.100">
    <property type="entry name" value="TspO/MBR protein"/>
    <property type="match status" value="1"/>
</dbReference>
<keyword evidence="1" id="KW-0472">Membrane</keyword>
<reference evidence="2 3" key="1">
    <citation type="submission" date="2015-02" db="EMBL/GenBank/DDBJ databases">
        <title>Improved understanding of the partial-nitritation anammox process through 23 genomes representing the majority of the microbial community.</title>
        <authorList>
            <person name="Speth D.R."/>
            <person name="In T Zandt M."/>
            <person name="Guerrero Cruz S."/>
            <person name="Jetten M.S."/>
            <person name="Dutilh B.E."/>
        </authorList>
    </citation>
    <scope>NUCLEOTIDE SEQUENCE [LARGE SCALE GENOMIC DNA]</scope>
    <source>
        <strain evidence="2">OLB21</strain>
    </source>
</reference>
<feature type="transmembrane region" description="Helical" evidence="1">
    <location>
        <begin position="198"/>
        <end position="216"/>
    </location>
</feature>
<dbReference type="AlphaFoldDB" id="A0A136KFB1"/>
<evidence type="ECO:0000256" key="1">
    <source>
        <dbReference type="SAM" id="Phobius"/>
    </source>
</evidence>
<keyword evidence="1" id="KW-0812">Transmembrane</keyword>
<accession>A0A136KFB1</accession>
<name>A0A136KFB1_9BACT</name>
<comment type="caution">
    <text evidence="2">The sequence shown here is derived from an EMBL/GenBank/DDBJ whole genome shotgun (WGS) entry which is preliminary data.</text>
</comment>
<dbReference type="PATRIC" id="fig|1617427.3.peg.1054"/>
<feature type="transmembrane region" description="Helical" evidence="1">
    <location>
        <begin position="109"/>
        <end position="128"/>
    </location>
</feature>
<feature type="transmembrane region" description="Helical" evidence="1">
    <location>
        <begin position="221"/>
        <end position="238"/>
    </location>
</feature>
<feature type="transmembrane region" description="Helical" evidence="1">
    <location>
        <begin position="244"/>
        <end position="261"/>
    </location>
</feature>
<gene>
    <name evidence="2" type="ORF">UZ20_WS6002001006</name>
</gene>
<protein>
    <recommendedName>
        <fullName evidence="4">Tryptophan-rich sensory protein</fullName>
    </recommendedName>
</protein>
<feature type="transmembrane region" description="Helical" evidence="1">
    <location>
        <begin position="84"/>
        <end position="103"/>
    </location>
</feature>
<feature type="transmembrane region" description="Helical" evidence="1">
    <location>
        <begin position="41"/>
        <end position="63"/>
    </location>
</feature>
<keyword evidence="1" id="KW-1133">Transmembrane helix</keyword>
<dbReference type="PANTHER" id="PTHR33802">
    <property type="entry name" value="SI:CH211-161H7.5-RELATED"/>
    <property type="match status" value="1"/>
</dbReference>
<feature type="transmembrane region" description="Helical" evidence="1">
    <location>
        <begin position="148"/>
        <end position="168"/>
    </location>
</feature>
<evidence type="ECO:0008006" key="4">
    <source>
        <dbReference type="Google" id="ProtNLM"/>
    </source>
</evidence>
<dbReference type="STRING" id="1617427.UZ20_WS6002001006"/>
<sequence>MKKPLLLRLFVFLSVIGTITVNVLANALPIAGRTTAEVSDYFRVFFVPAGYVFAIWGLIYLALISYSIFQLRKSTYKNELYNKIAPFVIVGSIANAIWVVLWHNLQIELTLIAMLTLLMSLVAIYLLIDKHSKKDNSLAFNLFVKGTFSLYLGWISVATIANVTNILFLQLYMLPGTMAEIIPSLSSERLLFGLANELWAAIMIVIAGLLASLFILRHKDYVFASVITWALFGIYMKFQETNQIAFSVVLAFIIMLLAILLPRKALLKKTK</sequence>